<evidence type="ECO:0000256" key="1">
    <source>
        <dbReference type="SAM" id="SignalP"/>
    </source>
</evidence>
<evidence type="ECO:0000313" key="3">
    <source>
        <dbReference type="Proteomes" id="UP000234254"/>
    </source>
</evidence>
<dbReference type="AlphaFoldDB" id="A0A2I1CTT2"/>
<comment type="caution">
    <text evidence="2">The sequence shown here is derived from an EMBL/GenBank/DDBJ whole genome shotgun (WGS) entry which is preliminary data.</text>
</comment>
<sequence length="118" mass="12531">MSALKSTAIGWLLVSIGHTISAKDWQSTPKFTTLPNLASTCAKAGWYQGSGFFVMNALLNYAWSQNPSLLQQPIHKAIAAVMVAIVWVSAVWYAKRGVGSNAVATALIGGLQGYAAFV</sequence>
<feature type="chain" id="PRO_5014191968" description="Integral membrane protein" evidence="1">
    <location>
        <begin position="23"/>
        <end position="118"/>
    </location>
</feature>
<protein>
    <recommendedName>
        <fullName evidence="4">Integral membrane protein</fullName>
    </recommendedName>
</protein>
<keyword evidence="1" id="KW-0732">Signal</keyword>
<feature type="signal peptide" evidence="1">
    <location>
        <begin position="1"/>
        <end position="22"/>
    </location>
</feature>
<reference evidence="2" key="1">
    <citation type="submission" date="2016-12" db="EMBL/GenBank/DDBJ databases">
        <title>The genomes of Aspergillus section Nigri reveals drivers in fungal speciation.</title>
        <authorList>
            <consortium name="DOE Joint Genome Institute"/>
            <person name="Vesth T.C."/>
            <person name="Nybo J."/>
            <person name="Theobald S."/>
            <person name="Brandl J."/>
            <person name="Frisvad J.C."/>
            <person name="Nielsen K.F."/>
            <person name="Lyhne E.K."/>
            <person name="Kogle M.E."/>
            <person name="Kuo A."/>
            <person name="Riley R."/>
            <person name="Clum A."/>
            <person name="Nolan M."/>
            <person name="Lipzen A."/>
            <person name="Salamov A."/>
            <person name="Henrissat B."/>
            <person name="Wiebenga A."/>
            <person name="De vries R.P."/>
            <person name="Grigoriev I.V."/>
            <person name="Mortensen U.H."/>
            <person name="Andersen M.R."/>
            <person name="Baker S.E."/>
        </authorList>
    </citation>
    <scope>NUCLEOTIDE SEQUENCE</scope>
    <source>
        <strain evidence="2">IBT 28561</strain>
    </source>
</reference>
<gene>
    <name evidence="2" type="ORF">P168DRAFT_329796</name>
</gene>
<evidence type="ECO:0008006" key="4">
    <source>
        <dbReference type="Google" id="ProtNLM"/>
    </source>
</evidence>
<dbReference type="OrthoDB" id="5399817at2759"/>
<dbReference type="EMBL" id="MSFM01000012">
    <property type="protein sequence ID" value="PKY01042.1"/>
    <property type="molecule type" value="Genomic_DNA"/>
</dbReference>
<proteinExistence type="predicted"/>
<keyword evidence="3" id="KW-1185">Reference proteome</keyword>
<dbReference type="VEuPathDB" id="FungiDB:P168DRAFT_329796"/>
<dbReference type="Proteomes" id="UP000234254">
    <property type="component" value="Unassembled WGS sequence"/>
</dbReference>
<name>A0A2I1CTT2_ASPC2</name>
<organism evidence="2 3">
    <name type="scientific">Aspergillus campestris (strain IBT 28561)</name>
    <dbReference type="NCBI Taxonomy" id="1392248"/>
    <lineage>
        <taxon>Eukaryota</taxon>
        <taxon>Fungi</taxon>
        <taxon>Dikarya</taxon>
        <taxon>Ascomycota</taxon>
        <taxon>Pezizomycotina</taxon>
        <taxon>Eurotiomycetes</taxon>
        <taxon>Eurotiomycetidae</taxon>
        <taxon>Eurotiales</taxon>
        <taxon>Aspergillaceae</taxon>
        <taxon>Aspergillus</taxon>
        <taxon>Aspergillus subgen. Circumdati</taxon>
    </lineage>
</organism>
<dbReference type="GeneID" id="36549031"/>
<evidence type="ECO:0000313" key="2">
    <source>
        <dbReference type="EMBL" id="PKY01042.1"/>
    </source>
</evidence>
<accession>A0A2I1CTT2</accession>
<dbReference type="RefSeq" id="XP_024689636.1">
    <property type="nucleotide sequence ID" value="XM_024841507.1"/>
</dbReference>